<feature type="compositionally biased region" description="Acidic residues" evidence="1">
    <location>
        <begin position="52"/>
        <end position="77"/>
    </location>
</feature>
<protein>
    <submittedName>
        <fullName evidence="2">Uncharacterized protein</fullName>
    </submittedName>
</protein>
<feature type="region of interest" description="Disordered" evidence="1">
    <location>
        <begin position="1"/>
        <end position="79"/>
    </location>
</feature>
<evidence type="ECO:0000313" key="3">
    <source>
        <dbReference type="Proteomes" id="UP001341840"/>
    </source>
</evidence>
<organism evidence="2 3">
    <name type="scientific">Stylosanthes scabra</name>
    <dbReference type="NCBI Taxonomy" id="79078"/>
    <lineage>
        <taxon>Eukaryota</taxon>
        <taxon>Viridiplantae</taxon>
        <taxon>Streptophyta</taxon>
        <taxon>Embryophyta</taxon>
        <taxon>Tracheophyta</taxon>
        <taxon>Spermatophyta</taxon>
        <taxon>Magnoliopsida</taxon>
        <taxon>eudicotyledons</taxon>
        <taxon>Gunneridae</taxon>
        <taxon>Pentapetalae</taxon>
        <taxon>rosids</taxon>
        <taxon>fabids</taxon>
        <taxon>Fabales</taxon>
        <taxon>Fabaceae</taxon>
        <taxon>Papilionoideae</taxon>
        <taxon>50 kb inversion clade</taxon>
        <taxon>dalbergioids sensu lato</taxon>
        <taxon>Dalbergieae</taxon>
        <taxon>Pterocarpus clade</taxon>
        <taxon>Stylosanthes</taxon>
    </lineage>
</organism>
<accession>A0ABU6VJ13</accession>
<sequence>MLNLNRMPEGSSEDSIPFSNEPVANVLDSHDESVVGDPTTHPYLLNHNSDNDGVDNELLEFPHEDEDDDEEEEDNEEVQGVNFFGQMQPAYAQPSYTMCPHIPSQDIDIAPSMRSELVHGMSDQWKQGGFRCYSQPSKH</sequence>
<name>A0ABU6VJ13_9FABA</name>
<comment type="caution">
    <text evidence="2">The sequence shown here is derived from an EMBL/GenBank/DDBJ whole genome shotgun (WGS) entry which is preliminary data.</text>
</comment>
<evidence type="ECO:0000256" key="1">
    <source>
        <dbReference type="SAM" id="MobiDB-lite"/>
    </source>
</evidence>
<reference evidence="2 3" key="1">
    <citation type="journal article" date="2023" name="Plants (Basel)">
        <title>Bridging the Gap: Combining Genomics and Transcriptomics Approaches to Understand Stylosanthes scabra, an Orphan Legume from the Brazilian Caatinga.</title>
        <authorList>
            <person name="Ferreira-Neto J.R.C."/>
            <person name="da Silva M.D."/>
            <person name="Binneck E."/>
            <person name="de Melo N.F."/>
            <person name="da Silva R.H."/>
            <person name="de Melo A.L.T.M."/>
            <person name="Pandolfi V."/>
            <person name="Bustamante F.O."/>
            <person name="Brasileiro-Vidal A.C."/>
            <person name="Benko-Iseppon A.M."/>
        </authorList>
    </citation>
    <scope>NUCLEOTIDE SEQUENCE [LARGE SCALE GENOMIC DNA]</scope>
    <source>
        <tissue evidence="2">Leaves</tissue>
    </source>
</reference>
<dbReference type="Proteomes" id="UP001341840">
    <property type="component" value="Unassembled WGS sequence"/>
</dbReference>
<evidence type="ECO:0000313" key="2">
    <source>
        <dbReference type="EMBL" id="MED6172618.1"/>
    </source>
</evidence>
<dbReference type="EMBL" id="JASCZI010151404">
    <property type="protein sequence ID" value="MED6172618.1"/>
    <property type="molecule type" value="Genomic_DNA"/>
</dbReference>
<keyword evidence="3" id="KW-1185">Reference proteome</keyword>
<gene>
    <name evidence="2" type="ORF">PIB30_051756</name>
</gene>
<proteinExistence type="predicted"/>